<reference evidence="21" key="2">
    <citation type="submission" date="2014-09" db="EMBL/GenBank/DDBJ databases">
        <authorList>
            <person name="Martin A.A."/>
        </authorList>
    </citation>
    <scope>NUCLEOTIDE SEQUENCE</scope>
    <source>
        <strain evidence="21">ED321</strain>
    </source>
</reference>
<dbReference type="FunFam" id="3.20.140.10:FF:000006">
    <property type="entry name" value="Nicotinate phosphoribosyltransferase"/>
    <property type="match status" value="1"/>
</dbReference>
<evidence type="ECO:0000256" key="5">
    <source>
        <dbReference type="ARBA" id="ARBA00013236"/>
    </source>
</evidence>
<keyword evidence="11" id="KW-0479">Metal-binding</keyword>
<keyword evidence="9 16" id="KW-0662">Pyridine nucleotide biosynthesis</keyword>
<comment type="cofactor">
    <cofactor evidence="1">
        <name>Mn(2+)</name>
        <dbReference type="ChEBI" id="CHEBI:29035"/>
    </cofactor>
</comment>
<comment type="catalytic activity">
    <reaction evidence="15 16">
        <text>5-phospho-alpha-D-ribose 1-diphosphate + nicotinate + ATP + H2O = nicotinate beta-D-ribonucleotide + ADP + phosphate + diphosphate</text>
        <dbReference type="Rhea" id="RHEA:36163"/>
        <dbReference type="ChEBI" id="CHEBI:15377"/>
        <dbReference type="ChEBI" id="CHEBI:30616"/>
        <dbReference type="ChEBI" id="CHEBI:32544"/>
        <dbReference type="ChEBI" id="CHEBI:33019"/>
        <dbReference type="ChEBI" id="CHEBI:43474"/>
        <dbReference type="ChEBI" id="CHEBI:57502"/>
        <dbReference type="ChEBI" id="CHEBI:58017"/>
        <dbReference type="ChEBI" id="CHEBI:456216"/>
        <dbReference type="EC" id="6.3.4.21"/>
    </reaction>
</comment>
<dbReference type="CTD" id="36378569"/>
<dbReference type="OrthoDB" id="193380at2759"/>
<keyword evidence="7" id="KW-0597">Phosphoprotein</keyword>
<dbReference type="InterPro" id="IPR041619">
    <property type="entry name" value="NAPRTase_C"/>
</dbReference>
<dbReference type="EC" id="6.3.4.21" evidence="5 16"/>
<dbReference type="GO" id="GO:0016757">
    <property type="term" value="F:glycosyltransferase activity"/>
    <property type="evidence" value="ECO:0007669"/>
    <property type="project" value="UniProtKB-KW"/>
</dbReference>
<dbReference type="InterPro" id="IPR013785">
    <property type="entry name" value="Aldolase_TIM"/>
</dbReference>
<protein>
    <recommendedName>
        <fullName evidence="6 16">Nicotinate phosphoribosyltransferase</fullName>
        <ecNumber evidence="5 16">6.3.4.21</ecNumber>
    </recommendedName>
</protein>
<evidence type="ECO:0000259" key="17">
    <source>
        <dbReference type="Pfam" id="PF04095"/>
    </source>
</evidence>
<evidence type="ECO:0000256" key="11">
    <source>
        <dbReference type="ARBA" id="ARBA00022723"/>
    </source>
</evidence>
<dbReference type="GO" id="GO:0034355">
    <property type="term" value="P:NAD+ biosynthetic process via the salvage pathway"/>
    <property type="evidence" value="ECO:0007669"/>
    <property type="project" value="TreeGrafter"/>
</dbReference>
<feature type="domain" description="Nicotinate/nicotinamide phosphoribosyltransferase" evidence="17">
    <location>
        <begin position="166"/>
        <end position="419"/>
    </location>
</feature>
<keyword evidence="12" id="KW-0460">Magnesium</keyword>
<dbReference type="eggNOG" id="KOG2511">
    <property type="taxonomic scope" value="Eukaryota"/>
</dbReference>
<dbReference type="AlphaFoldDB" id="A0A090LFG7"/>
<evidence type="ECO:0000256" key="13">
    <source>
        <dbReference type="ARBA" id="ARBA00023211"/>
    </source>
</evidence>
<evidence type="ECO:0000256" key="4">
    <source>
        <dbReference type="ARBA" id="ARBA00010897"/>
    </source>
</evidence>
<reference evidence="22" key="3">
    <citation type="submission" date="2020-12" db="UniProtKB">
        <authorList>
            <consortium name="WormBaseParasite"/>
        </authorList>
    </citation>
    <scope>IDENTIFICATION</scope>
</reference>
<comment type="similarity">
    <text evidence="4 16">Belongs to the NAPRTase family.</text>
</comment>
<comment type="function">
    <text evidence="14">Catalyzes the first step in the biosynthesis of NAD from nicotinic acid, the ATP-dependent synthesis of beta-nicotinate D-ribonucleotide from nicotinate and 5-phospho-D-ribose 1-phosphate. Helps prevent cellular oxidative stress via its role in NAD biosynthesis.</text>
</comment>
<evidence type="ECO:0000259" key="18">
    <source>
        <dbReference type="Pfam" id="PF17767"/>
    </source>
</evidence>
<dbReference type="UniPathway" id="UPA00253">
    <property type="reaction ID" value="UER00457"/>
</dbReference>
<dbReference type="GeneID" id="36378569"/>
<keyword evidence="21" id="KW-1185">Reference proteome</keyword>
<keyword evidence="13" id="KW-0464">Manganese</keyword>
<dbReference type="SUPFAM" id="SSF54675">
    <property type="entry name" value="Nicotinate/Quinolinate PRTase N-terminal domain-like"/>
    <property type="match status" value="1"/>
</dbReference>
<dbReference type="STRING" id="34506.A0A090LFG7"/>
<dbReference type="Gene3D" id="3.20.140.10">
    <property type="entry name" value="nicotinate phosphoribosyltransferase"/>
    <property type="match status" value="2"/>
</dbReference>
<proteinExistence type="inferred from homology"/>
<evidence type="ECO:0000256" key="7">
    <source>
        <dbReference type="ARBA" id="ARBA00022553"/>
    </source>
</evidence>
<dbReference type="FunFam" id="3.20.140.10:FF:000002">
    <property type="entry name" value="Nicotinate phosphoribosyltransferase"/>
    <property type="match status" value="1"/>
</dbReference>
<name>A0A090LFG7_STRRB</name>
<evidence type="ECO:0000313" key="22">
    <source>
        <dbReference type="WBParaSite" id="SRAE_2000087500.1"/>
    </source>
</evidence>
<dbReference type="Pfam" id="PF17767">
    <property type="entry name" value="NAPRTase_N"/>
    <property type="match status" value="1"/>
</dbReference>
<dbReference type="InterPro" id="IPR007229">
    <property type="entry name" value="Nic_PRibTrfase-Fam"/>
</dbReference>
<evidence type="ECO:0000259" key="19">
    <source>
        <dbReference type="Pfam" id="PF17956"/>
    </source>
</evidence>
<gene>
    <name evidence="20 22 23" type="ORF">SRAE_2000087500</name>
</gene>
<evidence type="ECO:0000256" key="9">
    <source>
        <dbReference type="ARBA" id="ARBA00022642"/>
    </source>
</evidence>
<evidence type="ECO:0000256" key="1">
    <source>
        <dbReference type="ARBA" id="ARBA00001936"/>
    </source>
</evidence>
<organism evidence="20">
    <name type="scientific">Strongyloides ratti</name>
    <name type="common">Parasitic roundworm</name>
    <dbReference type="NCBI Taxonomy" id="34506"/>
    <lineage>
        <taxon>Eukaryota</taxon>
        <taxon>Metazoa</taxon>
        <taxon>Ecdysozoa</taxon>
        <taxon>Nematoda</taxon>
        <taxon>Chromadorea</taxon>
        <taxon>Rhabditida</taxon>
        <taxon>Tylenchina</taxon>
        <taxon>Panagrolaimomorpha</taxon>
        <taxon>Strongyloidoidea</taxon>
        <taxon>Strongyloididae</taxon>
        <taxon>Strongyloides</taxon>
    </lineage>
</organism>
<keyword evidence="8 16" id="KW-0436">Ligase</keyword>
<comment type="cofactor">
    <cofactor evidence="2">
        <name>Mg(2+)</name>
        <dbReference type="ChEBI" id="CHEBI:18420"/>
    </cofactor>
</comment>
<dbReference type="InterPro" id="IPR036068">
    <property type="entry name" value="Nicotinate_pribotase-like_C"/>
</dbReference>
<evidence type="ECO:0000256" key="16">
    <source>
        <dbReference type="RuleBase" id="RU365100"/>
    </source>
</evidence>
<keyword evidence="10 16" id="KW-0808">Transferase</keyword>
<dbReference type="InterPro" id="IPR006405">
    <property type="entry name" value="Nic_PRibTrfase_pncB"/>
</dbReference>
<dbReference type="Pfam" id="PF17956">
    <property type="entry name" value="NAPRTase_C"/>
    <property type="match status" value="1"/>
</dbReference>
<dbReference type="RefSeq" id="XP_024505405.1">
    <property type="nucleotide sequence ID" value="XM_024651759.1"/>
</dbReference>
<dbReference type="Pfam" id="PF04095">
    <property type="entry name" value="NAPRTase"/>
    <property type="match status" value="1"/>
</dbReference>
<evidence type="ECO:0000256" key="14">
    <source>
        <dbReference type="ARBA" id="ARBA00023426"/>
    </source>
</evidence>
<accession>A0A090LFG7</accession>
<dbReference type="PANTHER" id="PTHR11098:SF1">
    <property type="entry name" value="NICOTINATE PHOSPHORIBOSYLTRANSFERASE"/>
    <property type="match status" value="1"/>
</dbReference>
<dbReference type="OMA" id="PIMEFGA"/>
<keyword evidence="20" id="KW-0328">Glycosyltransferase</keyword>
<dbReference type="PIRSF" id="PIRSF000484">
    <property type="entry name" value="NAPRT"/>
    <property type="match status" value="1"/>
</dbReference>
<dbReference type="SUPFAM" id="SSF51690">
    <property type="entry name" value="Nicotinate/Quinolinate PRTase C-terminal domain-like"/>
    <property type="match status" value="1"/>
</dbReference>
<feature type="domain" description="Nicotinate phosphoribosyltransferase C-terminal" evidence="19">
    <location>
        <begin position="424"/>
        <end position="533"/>
    </location>
</feature>
<dbReference type="WormBase" id="SRAE_2000087500">
    <property type="protein sequence ID" value="SRP06354"/>
    <property type="gene ID" value="WBGene00261075"/>
</dbReference>
<dbReference type="PANTHER" id="PTHR11098">
    <property type="entry name" value="NICOTINATE PHOSPHORIBOSYLTRANSFERASE"/>
    <property type="match status" value="1"/>
</dbReference>
<dbReference type="FunFam" id="3.20.20.70:FF:000155">
    <property type="entry name" value="Nicotinate phosphoribosyltransferase"/>
    <property type="match status" value="1"/>
</dbReference>
<evidence type="ECO:0000256" key="15">
    <source>
        <dbReference type="ARBA" id="ARBA00048668"/>
    </source>
</evidence>
<dbReference type="EMBL" id="LN609529">
    <property type="protein sequence ID" value="CEF66205.1"/>
    <property type="molecule type" value="Genomic_DNA"/>
</dbReference>
<evidence type="ECO:0000256" key="8">
    <source>
        <dbReference type="ARBA" id="ARBA00022598"/>
    </source>
</evidence>
<dbReference type="CDD" id="cd01570">
    <property type="entry name" value="NAPRTase_A"/>
    <property type="match status" value="1"/>
</dbReference>
<evidence type="ECO:0000256" key="2">
    <source>
        <dbReference type="ARBA" id="ARBA00001946"/>
    </source>
</evidence>
<dbReference type="GO" id="GO:0005829">
    <property type="term" value="C:cytosol"/>
    <property type="evidence" value="ECO:0007669"/>
    <property type="project" value="TreeGrafter"/>
</dbReference>
<evidence type="ECO:0000313" key="23">
    <source>
        <dbReference type="WormBase" id="SRAE_2000087500"/>
    </source>
</evidence>
<dbReference type="InterPro" id="IPR041525">
    <property type="entry name" value="N/Namide_PRibTrfase"/>
</dbReference>
<reference evidence="20" key="1">
    <citation type="submission" date="2014-09" db="EMBL/GenBank/DDBJ databases">
        <authorList>
            <person name="Aslett A.Martin."/>
        </authorList>
    </citation>
    <scope>NUCLEOTIDE SEQUENCE</scope>
    <source>
        <strain evidence="20">ED321 Heterogonic</strain>
    </source>
</reference>
<dbReference type="InterPro" id="IPR040727">
    <property type="entry name" value="NAPRTase_N"/>
</dbReference>
<dbReference type="GO" id="GO:0046872">
    <property type="term" value="F:metal ion binding"/>
    <property type="evidence" value="ECO:0007669"/>
    <property type="project" value="UniProtKB-KW"/>
</dbReference>
<dbReference type="Proteomes" id="UP000035682">
    <property type="component" value="Unplaced"/>
</dbReference>
<dbReference type="GO" id="GO:0004516">
    <property type="term" value="F:nicotinate phosphoribosyltransferase activity"/>
    <property type="evidence" value="ECO:0007669"/>
    <property type="project" value="UniProtKB-UniRule"/>
</dbReference>
<evidence type="ECO:0000256" key="3">
    <source>
        <dbReference type="ARBA" id="ARBA00004952"/>
    </source>
</evidence>
<sequence>MTTNCFTNDGYEFNEVLLTDYYQLTMCYAYWKSKIHNEKAVFDVFFRKNPFSGEYTIFAGLEDVIKFVKNFKLKKSDLEYIKLQFPQNTESEFFEYLEKLDCSNITISAIPEGTVVFPKIPLITIEGPLAICQLLETSILNQVNFASLVTTNAVRFRLAAGDNVQLLELGLRRAQGPNGALSASKYCYIGGFDGTSNVLAGKLFGIPVRGTQAHSFICSFGKDSNLKGMKLNVNSTHEEFDLLENSKNVLNLLFEKINFNVDINELNKGELVAFCAYATTFPDSFLALIDTYDVLNSGVINFIAVTIALFDAGYQSVGCRIDSGDLCYLSIEIRKYFNEIARVLPKYNECMNKLIIIASNGINENTLQSFNEQENEIDAFGVGTNLVTCEKQPALGCVYKLVSLSGIPKIKLSQEMEKMTLPGKKSSYRIYGKGENPIVDFLCLDNEPEPKVGKEILCRHPFIESKRAFVTPIKVEKLQKVYWKNGKICQKMPSLVEIKKYVSENIKLTRKDHKRFFDPTPYKVSISKQLYEFLHTLWLENTPVRKLE</sequence>
<evidence type="ECO:0000313" key="20">
    <source>
        <dbReference type="EMBL" id="CEF66205.1"/>
    </source>
</evidence>
<dbReference type="WBParaSite" id="SRAE_2000087500.1">
    <property type="protein sequence ID" value="SRAE_2000087500.1"/>
    <property type="gene ID" value="WBGene00261075"/>
</dbReference>
<evidence type="ECO:0000256" key="6">
    <source>
        <dbReference type="ARBA" id="ARBA00021569"/>
    </source>
</evidence>
<feature type="domain" description="Nicotinate phosphoribosyltransferase N-terminal" evidence="18">
    <location>
        <begin position="17"/>
        <end position="144"/>
    </location>
</feature>
<evidence type="ECO:0000256" key="12">
    <source>
        <dbReference type="ARBA" id="ARBA00022842"/>
    </source>
</evidence>
<evidence type="ECO:0000256" key="10">
    <source>
        <dbReference type="ARBA" id="ARBA00022679"/>
    </source>
</evidence>
<evidence type="ECO:0000313" key="21">
    <source>
        <dbReference type="Proteomes" id="UP000035682"/>
    </source>
</evidence>
<dbReference type="Gene3D" id="3.20.20.70">
    <property type="entry name" value="Aldolase class I"/>
    <property type="match status" value="1"/>
</dbReference>
<comment type="pathway">
    <text evidence="3 16">Cofactor biosynthesis; NAD(+) biosynthesis; nicotinate D-ribonucleotide from nicotinate: step 1/1.</text>
</comment>
<dbReference type="NCBIfam" id="TIGR01513">
    <property type="entry name" value="NAPRTase_put"/>
    <property type="match status" value="1"/>
</dbReference>
<comment type="PTM">
    <text evidence="16">Transiently phosphorylated on a His residue during the reaction cycle. Phosphorylation strongly increases the affinity for substrates and increases the rate of nicotinate D-ribonucleotide production. Dephosphorylation regenerates the low-affinity form of the enzyme, leading to product release.</text>
</comment>